<gene>
    <name evidence="2" type="ORF">METZ01_LOCUS58301</name>
</gene>
<dbReference type="AlphaFoldDB" id="A0A381SSU4"/>
<accession>A0A381SSU4</accession>
<feature type="domain" description="UGSC-like" evidence="1">
    <location>
        <begin position="11"/>
        <end position="97"/>
    </location>
</feature>
<sequence>MATLIHRPDGPLADGAARLSSTAPVLSGGRIGVLDNGKPNARLLLTRAAEGLAERIGGHLATVAGKGAGANAATACTSQVLETLSKEVELVLTGSAD</sequence>
<dbReference type="Pfam" id="PF24696">
    <property type="entry name" value="UGSC"/>
    <property type="match status" value="1"/>
</dbReference>
<protein>
    <recommendedName>
        <fullName evidence="1">UGSC-like domain-containing protein</fullName>
    </recommendedName>
</protein>
<name>A0A381SSU4_9ZZZZ</name>
<organism evidence="2">
    <name type="scientific">marine metagenome</name>
    <dbReference type="NCBI Taxonomy" id="408172"/>
    <lineage>
        <taxon>unclassified sequences</taxon>
        <taxon>metagenomes</taxon>
        <taxon>ecological metagenomes</taxon>
    </lineage>
</organism>
<proteinExistence type="predicted"/>
<dbReference type="InterPro" id="IPR057767">
    <property type="entry name" value="UGSC-like_dom"/>
</dbReference>
<dbReference type="EMBL" id="UINC01003340">
    <property type="protein sequence ID" value="SVA05447.1"/>
    <property type="molecule type" value="Genomic_DNA"/>
</dbReference>
<reference evidence="2" key="1">
    <citation type="submission" date="2018-05" db="EMBL/GenBank/DDBJ databases">
        <authorList>
            <person name="Lanie J.A."/>
            <person name="Ng W.-L."/>
            <person name="Kazmierczak K.M."/>
            <person name="Andrzejewski T.M."/>
            <person name="Davidsen T.M."/>
            <person name="Wayne K.J."/>
            <person name="Tettelin H."/>
            <person name="Glass J.I."/>
            <person name="Rusch D."/>
            <person name="Podicherti R."/>
            <person name="Tsui H.-C.T."/>
            <person name="Winkler M.E."/>
        </authorList>
    </citation>
    <scope>NUCLEOTIDE SEQUENCE</scope>
</reference>
<evidence type="ECO:0000259" key="1">
    <source>
        <dbReference type="Pfam" id="PF24696"/>
    </source>
</evidence>
<evidence type="ECO:0000313" key="2">
    <source>
        <dbReference type="EMBL" id="SVA05447.1"/>
    </source>
</evidence>